<keyword evidence="5" id="KW-1185">Reference proteome</keyword>
<dbReference type="AlphaFoldDB" id="A0A1H6B0Q8"/>
<keyword evidence="2" id="KW-0472">Membrane</keyword>
<gene>
    <name evidence="4" type="ORF">SAMN05216223_106120</name>
</gene>
<evidence type="ECO:0000259" key="3">
    <source>
        <dbReference type="Pfam" id="PF20182"/>
    </source>
</evidence>
<dbReference type="Proteomes" id="UP000236754">
    <property type="component" value="Unassembled WGS sequence"/>
</dbReference>
<organism evidence="4 5">
    <name type="scientific">Actinacidiphila yanglinensis</name>
    <dbReference type="NCBI Taxonomy" id="310779"/>
    <lineage>
        <taxon>Bacteria</taxon>
        <taxon>Bacillati</taxon>
        <taxon>Actinomycetota</taxon>
        <taxon>Actinomycetes</taxon>
        <taxon>Kitasatosporales</taxon>
        <taxon>Streptomycetaceae</taxon>
        <taxon>Actinacidiphila</taxon>
    </lineage>
</organism>
<dbReference type="InterPro" id="IPR050039">
    <property type="entry name" value="MAB_1171c-like"/>
</dbReference>
<accession>A0A1H6B0Q8</accession>
<sequence>MTDLTAYVAAAVFLVFGAHRLAVTRTAGADPAQRYVSAFALCMTPGMLLNAPSTEALVGRPAPQLVESGLLAHALKTGGLSFLVLVALALRVPAVPRAPLRRQIALAVAVQVGSVALFLAAGVGVRDGSVVTADGHGWQLAGYNTLFAVYGAWCLLVLGRELARHATRTDPGLLRTGLRLMMLATVVGVLWTLWTFDDVADNLAHGRQAMEEDLTANSLGAVTAAFATGGATVTLWGGPLSARLRWLRARRRWLALDPLWSALHSELPEIALTAGAPPRQRPALRHAEFALYRRIIEIRDGHLALRAYFHPAVPAWVAEAADPDPHDAVVEAAAIAAALANRRCGRCHDAGAEPAPPPHVVSGTVDAEAAWLLQVTDAFTRSPVVAHVRARVAADTAGSGPAGSTGVPGATGAT</sequence>
<feature type="transmembrane region" description="Helical" evidence="2">
    <location>
        <begin position="216"/>
        <end position="242"/>
    </location>
</feature>
<keyword evidence="2" id="KW-1133">Transmembrane helix</keyword>
<protein>
    <recommendedName>
        <fullName evidence="3">DUF6545 domain-containing protein</fullName>
    </recommendedName>
</protein>
<feature type="transmembrane region" description="Helical" evidence="2">
    <location>
        <begin position="104"/>
        <end position="125"/>
    </location>
</feature>
<reference evidence="4 5" key="1">
    <citation type="submission" date="2016-10" db="EMBL/GenBank/DDBJ databases">
        <authorList>
            <person name="de Groot N.N."/>
        </authorList>
    </citation>
    <scope>NUCLEOTIDE SEQUENCE [LARGE SCALE GENOMIC DNA]</scope>
    <source>
        <strain evidence="4 5">CGMCC 4.2023</strain>
    </source>
</reference>
<keyword evidence="2" id="KW-0812">Transmembrane</keyword>
<proteinExistence type="predicted"/>
<evidence type="ECO:0000313" key="4">
    <source>
        <dbReference type="EMBL" id="SEG54398.1"/>
    </source>
</evidence>
<evidence type="ECO:0000256" key="2">
    <source>
        <dbReference type="SAM" id="Phobius"/>
    </source>
</evidence>
<feature type="transmembrane region" description="Helical" evidence="2">
    <location>
        <begin position="137"/>
        <end position="158"/>
    </location>
</feature>
<name>A0A1H6B0Q8_9ACTN</name>
<dbReference type="NCBIfam" id="NF042915">
    <property type="entry name" value="MAB_1171c_fam"/>
    <property type="match status" value="1"/>
</dbReference>
<feature type="region of interest" description="Disordered" evidence="1">
    <location>
        <begin position="395"/>
        <end position="414"/>
    </location>
</feature>
<feature type="transmembrane region" description="Helical" evidence="2">
    <location>
        <begin position="6"/>
        <end position="23"/>
    </location>
</feature>
<dbReference type="Pfam" id="PF20182">
    <property type="entry name" value="DUF6545"/>
    <property type="match status" value="1"/>
</dbReference>
<dbReference type="OrthoDB" id="3685619at2"/>
<evidence type="ECO:0000313" key="5">
    <source>
        <dbReference type="Proteomes" id="UP000236754"/>
    </source>
</evidence>
<feature type="transmembrane region" description="Helical" evidence="2">
    <location>
        <begin position="71"/>
        <end position="92"/>
    </location>
</feature>
<dbReference type="InterPro" id="IPR046675">
    <property type="entry name" value="DUF6545"/>
</dbReference>
<feature type="domain" description="DUF6545" evidence="3">
    <location>
        <begin position="245"/>
        <end position="381"/>
    </location>
</feature>
<evidence type="ECO:0000256" key="1">
    <source>
        <dbReference type="SAM" id="MobiDB-lite"/>
    </source>
</evidence>
<dbReference type="RefSeq" id="WP_103886402.1">
    <property type="nucleotide sequence ID" value="NZ_FNVU01000006.1"/>
</dbReference>
<dbReference type="EMBL" id="FNVU01000006">
    <property type="protein sequence ID" value="SEG54398.1"/>
    <property type="molecule type" value="Genomic_DNA"/>
</dbReference>
<feature type="transmembrane region" description="Helical" evidence="2">
    <location>
        <begin position="35"/>
        <end position="51"/>
    </location>
</feature>
<feature type="transmembrane region" description="Helical" evidence="2">
    <location>
        <begin position="178"/>
        <end position="196"/>
    </location>
</feature>